<keyword evidence="1" id="KW-0472">Membrane</keyword>
<evidence type="ECO:0000313" key="2">
    <source>
        <dbReference type="EMBL" id="KKS12580.1"/>
    </source>
</evidence>
<feature type="transmembrane region" description="Helical" evidence="1">
    <location>
        <begin position="196"/>
        <end position="218"/>
    </location>
</feature>
<sequence length="536" mass="62917">MFGARHFYYYLANCHIYIVFQFIKLRNCAKLKGMTRIKIAIFFTLLLTFFAYLQLAPTFVDPDSFYHTKMALIMKEQGVIKEFPWLKFTSFTQNFTNQHFLYQLALIPFVTVFPPLLAVKIASIIFATAVIFFFYFFLKRWQIRWPLFYTLILLSIPAFVFRINLAKAGPLSIIVLLIALSLIWQKRYWALGILSFFYVWLHGGWGLMIILAACAIISDLLINKWALKRINWKLIATVTIGLTAGLIINPSFPNNLQFYWEQVVQIGLINYQGIVAVGVEWYPMKITDFLTTNVLGWILTIGTFSVFLWRVKTGGATVNKEKFKQILTLYIFSGLLAVMTLKSMRFIEYFAPFFILANAFLLDFSLPQNFSPRDEIKKFWKKNAVNKIIVSYLLITWLVVFIGKNIELRDFTVKGFSWQYLAGASEWLKQNTPERSLIFHTQWSDWPMLFYHNSNNVYTAGMDPTFFYRYDQELYKTWVTIGARQETKPEEKIKNDFGTNILLLKLTEKKLLEQIEKNPQFVLKYEDKEAKIFEIQ</sequence>
<feature type="transmembrane region" description="Helical" evidence="1">
    <location>
        <begin position="323"/>
        <end position="340"/>
    </location>
</feature>
<gene>
    <name evidence="2" type="ORF">UU69_C0030G0002</name>
</gene>
<evidence type="ECO:0000313" key="3">
    <source>
        <dbReference type="Proteomes" id="UP000034299"/>
    </source>
</evidence>
<evidence type="ECO:0008006" key="4">
    <source>
        <dbReference type="Google" id="ProtNLM"/>
    </source>
</evidence>
<feature type="transmembrane region" description="Helical" evidence="1">
    <location>
        <begin position="384"/>
        <end position="403"/>
    </location>
</feature>
<dbReference type="AlphaFoldDB" id="A0A0G0WI84"/>
<feature type="transmembrane region" description="Helical" evidence="1">
    <location>
        <begin position="168"/>
        <end position="184"/>
    </location>
</feature>
<feature type="transmembrane region" description="Helical" evidence="1">
    <location>
        <begin position="37"/>
        <end position="55"/>
    </location>
</feature>
<evidence type="ECO:0000256" key="1">
    <source>
        <dbReference type="SAM" id="Phobius"/>
    </source>
</evidence>
<keyword evidence="1" id="KW-1133">Transmembrane helix</keyword>
<name>A0A0G0WI84_9BACT</name>
<reference evidence="2 3" key="1">
    <citation type="journal article" date="2015" name="Nature">
        <title>rRNA introns, odd ribosomes, and small enigmatic genomes across a large radiation of phyla.</title>
        <authorList>
            <person name="Brown C.T."/>
            <person name="Hug L.A."/>
            <person name="Thomas B.C."/>
            <person name="Sharon I."/>
            <person name="Castelle C.J."/>
            <person name="Singh A."/>
            <person name="Wilkins M.J."/>
            <person name="Williams K.H."/>
            <person name="Banfield J.F."/>
        </authorList>
    </citation>
    <scope>NUCLEOTIDE SEQUENCE [LARGE SCALE GENOMIC DNA]</scope>
</reference>
<protein>
    <recommendedName>
        <fullName evidence="4">Glycosyltransferase RgtA/B/C/D-like domain-containing protein</fullName>
    </recommendedName>
</protein>
<dbReference type="Proteomes" id="UP000034299">
    <property type="component" value="Unassembled WGS sequence"/>
</dbReference>
<proteinExistence type="predicted"/>
<feature type="transmembrane region" description="Helical" evidence="1">
    <location>
        <begin position="117"/>
        <end position="138"/>
    </location>
</feature>
<organism evidence="2 3">
    <name type="scientific">Candidatus Magasanikbacteria bacterium GW2011_GWA2_41_55</name>
    <dbReference type="NCBI Taxonomy" id="1619038"/>
    <lineage>
        <taxon>Bacteria</taxon>
        <taxon>Candidatus Magasanikiibacteriota</taxon>
    </lineage>
</organism>
<accession>A0A0G0WI84</accession>
<feature type="transmembrane region" description="Helical" evidence="1">
    <location>
        <begin position="263"/>
        <end position="282"/>
    </location>
</feature>
<keyword evidence="1" id="KW-0812">Transmembrane</keyword>
<feature type="transmembrane region" description="Helical" evidence="1">
    <location>
        <begin position="230"/>
        <end position="251"/>
    </location>
</feature>
<dbReference type="EMBL" id="LCBP01000030">
    <property type="protein sequence ID" value="KKS12580.1"/>
    <property type="molecule type" value="Genomic_DNA"/>
</dbReference>
<comment type="caution">
    <text evidence="2">The sequence shown here is derived from an EMBL/GenBank/DDBJ whole genome shotgun (WGS) entry which is preliminary data.</text>
</comment>
<feature type="transmembrane region" description="Helical" evidence="1">
    <location>
        <begin position="294"/>
        <end position="311"/>
    </location>
</feature>
<feature type="transmembrane region" description="Helical" evidence="1">
    <location>
        <begin position="346"/>
        <end position="364"/>
    </location>
</feature>